<organism evidence="1 2">
    <name type="scientific">Dioscorea alata</name>
    <name type="common">Purple yam</name>
    <dbReference type="NCBI Taxonomy" id="55571"/>
    <lineage>
        <taxon>Eukaryota</taxon>
        <taxon>Viridiplantae</taxon>
        <taxon>Streptophyta</taxon>
        <taxon>Embryophyta</taxon>
        <taxon>Tracheophyta</taxon>
        <taxon>Spermatophyta</taxon>
        <taxon>Magnoliopsida</taxon>
        <taxon>Liliopsida</taxon>
        <taxon>Dioscoreales</taxon>
        <taxon>Dioscoreaceae</taxon>
        <taxon>Dioscorea</taxon>
    </lineage>
</organism>
<keyword evidence="2" id="KW-1185">Reference proteome</keyword>
<gene>
    <name evidence="1" type="ORF">IHE45_14G087700</name>
</gene>
<accession>A0ACB7UT32</accession>
<sequence length="297" mass="32931">MATFDSFFSKRTLIGLALGQFVSLVITSTAFSSSELSRRGISVPTSQSFLNYVLLAIVYGGFLVYKRKRSLQIKWYFYLMLAVADVEANFLVVKAYQYTSLTSVMLLDCWSIPSVILLTWLFLNTKYRFRKFVGVAVCVAGLVLVVFSDVHSRDRGKGLPHFKYGSGGSDPVKGDVLVLSGAMLYAVSNVSEVLPFLGYAIAMFLFYSTVPFVLKLSGSTMLNLSLLTSDMWAVLIRTFAYHEKVDWMYFIAFGLVGFGLVIYSGGAKEDHHGEAQAVEGIEIAERQKDEGECDGNT</sequence>
<dbReference type="Proteomes" id="UP000827976">
    <property type="component" value="Chromosome 14"/>
</dbReference>
<name>A0ACB7UT32_DIOAL</name>
<comment type="caution">
    <text evidence="1">The sequence shown here is derived from an EMBL/GenBank/DDBJ whole genome shotgun (WGS) entry which is preliminary data.</text>
</comment>
<evidence type="ECO:0000313" key="2">
    <source>
        <dbReference type="Proteomes" id="UP000827976"/>
    </source>
</evidence>
<evidence type="ECO:0000313" key="1">
    <source>
        <dbReference type="EMBL" id="KAH7663922.1"/>
    </source>
</evidence>
<dbReference type="EMBL" id="CM037024">
    <property type="protein sequence ID" value="KAH7663922.1"/>
    <property type="molecule type" value="Genomic_DNA"/>
</dbReference>
<protein>
    <submittedName>
        <fullName evidence="1">Solute carrier family 35 member SLC35F1/F2/F6 protein</fullName>
    </submittedName>
</protein>
<proteinExistence type="predicted"/>
<reference evidence="2" key="1">
    <citation type="journal article" date="2022" name="Nat. Commun.">
        <title>Chromosome evolution and the genetic basis of agronomically important traits in greater yam.</title>
        <authorList>
            <person name="Bredeson J.V."/>
            <person name="Lyons J.B."/>
            <person name="Oniyinde I.O."/>
            <person name="Okereke N.R."/>
            <person name="Kolade O."/>
            <person name="Nnabue I."/>
            <person name="Nwadili C.O."/>
            <person name="Hribova E."/>
            <person name="Parker M."/>
            <person name="Nwogha J."/>
            <person name="Shu S."/>
            <person name="Carlson J."/>
            <person name="Kariba R."/>
            <person name="Muthemba S."/>
            <person name="Knop K."/>
            <person name="Barton G.J."/>
            <person name="Sherwood A.V."/>
            <person name="Lopez-Montes A."/>
            <person name="Asiedu R."/>
            <person name="Jamnadass R."/>
            <person name="Muchugi A."/>
            <person name="Goodstein D."/>
            <person name="Egesi C.N."/>
            <person name="Featherston J."/>
            <person name="Asfaw A."/>
            <person name="Simpson G.G."/>
            <person name="Dolezel J."/>
            <person name="Hendre P.S."/>
            <person name="Van Deynze A."/>
            <person name="Kumar P.L."/>
            <person name="Obidiegwu J.E."/>
            <person name="Bhattacharjee R."/>
            <person name="Rokhsar D.S."/>
        </authorList>
    </citation>
    <scope>NUCLEOTIDE SEQUENCE [LARGE SCALE GENOMIC DNA]</scope>
    <source>
        <strain evidence="2">cv. TDa95/00328</strain>
    </source>
</reference>